<sequence length="157" mass="17723">MIKEAMMDRYMEMEAALASLRRIPSPQPDGIFQHPAFRSLENHCRSQYPSANRGLFTSFAIWHGLCLLGVPCAQPPNLPTVELADAAKGLVHALEMQRVTRRYIVPLDLGGDIPHLQFGKAEVMRFSPADLRVLFEEGTIRRLHTGPFGIERLSEFH</sequence>
<dbReference type="RefSeq" id="WP_257716803.1">
    <property type="nucleotide sequence ID" value="NZ_JANJOU010000010.1"/>
</dbReference>
<gene>
    <name evidence="1" type="ORF">NRP21_13840</name>
</gene>
<keyword evidence="2" id="KW-1185">Reference proteome</keyword>
<proteinExistence type="predicted"/>
<evidence type="ECO:0000313" key="2">
    <source>
        <dbReference type="Proteomes" id="UP001524642"/>
    </source>
</evidence>
<evidence type="ECO:0000313" key="1">
    <source>
        <dbReference type="EMBL" id="MCR0983134.1"/>
    </source>
</evidence>
<organism evidence="1 2">
    <name type="scientific">Roseomonas populi</name>
    <dbReference type="NCBI Taxonomy" id="3121582"/>
    <lineage>
        <taxon>Bacteria</taxon>
        <taxon>Pseudomonadati</taxon>
        <taxon>Pseudomonadota</taxon>
        <taxon>Alphaproteobacteria</taxon>
        <taxon>Acetobacterales</taxon>
        <taxon>Roseomonadaceae</taxon>
        <taxon>Roseomonas</taxon>
    </lineage>
</organism>
<accession>A0ABT1X830</accession>
<reference evidence="1 2" key="1">
    <citation type="submission" date="2022-06" db="EMBL/GenBank/DDBJ databases">
        <title>Roseomonas CN29.</title>
        <authorList>
            <person name="Cheng Y."/>
            <person name="He X."/>
        </authorList>
    </citation>
    <scope>NUCLEOTIDE SEQUENCE [LARGE SCALE GENOMIC DNA]</scope>
    <source>
        <strain evidence="1 2">CN29</strain>
    </source>
</reference>
<protein>
    <submittedName>
        <fullName evidence="1">Uncharacterized protein</fullName>
    </submittedName>
</protein>
<name>A0ABT1X830_9PROT</name>
<dbReference type="Proteomes" id="UP001524642">
    <property type="component" value="Unassembled WGS sequence"/>
</dbReference>
<comment type="caution">
    <text evidence="1">The sequence shown here is derived from an EMBL/GenBank/DDBJ whole genome shotgun (WGS) entry which is preliminary data.</text>
</comment>
<dbReference type="EMBL" id="JANJOU010000010">
    <property type="protein sequence ID" value="MCR0983134.1"/>
    <property type="molecule type" value="Genomic_DNA"/>
</dbReference>